<dbReference type="OrthoDB" id="5185819at2"/>
<accession>A0A164LVP8</accession>
<evidence type="ECO:0000313" key="3">
    <source>
        <dbReference type="Proteomes" id="UP000076512"/>
    </source>
</evidence>
<evidence type="ECO:0000313" key="2">
    <source>
        <dbReference type="EMBL" id="KZM72792.1"/>
    </source>
</evidence>
<dbReference type="NCBIfam" id="TIGR03086">
    <property type="entry name" value="TIGR03086 family metal-binding protein"/>
    <property type="match status" value="1"/>
</dbReference>
<dbReference type="EMBL" id="LWGR01000007">
    <property type="protein sequence ID" value="KZM72792.1"/>
    <property type="molecule type" value="Genomic_DNA"/>
</dbReference>
<dbReference type="AlphaFoldDB" id="A0A164LVP8"/>
<dbReference type="RefSeq" id="WP_067589002.1">
    <property type="nucleotide sequence ID" value="NZ_JABMCZ010000004.1"/>
</dbReference>
<proteinExistence type="predicted"/>
<name>A0A164LVP8_9NOCA</name>
<protein>
    <recommendedName>
        <fullName evidence="1">Mycothiol-dependent maleylpyruvate isomerase metal-binding domain-containing protein</fullName>
    </recommendedName>
</protein>
<reference evidence="2 3" key="1">
    <citation type="submission" date="2016-04" db="EMBL/GenBank/DDBJ databases">
        <authorList>
            <person name="Evans L.H."/>
            <person name="Alamgir A."/>
            <person name="Owens N."/>
            <person name="Weber N.D."/>
            <person name="Virtaneva K."/>
            <person name="Barbian K."/>
            <person name="Babar A."/>
            <person name="Rosenke K."/>
        </authorList>
    </citation>
    <scope>NUCLEOTIDE SEQUENCE [LARGE SCALE GENOMIC DNA]</scope>
    <source>
        <strain evidence="2 3">IFM 0406</strain>
    </source>
</reference>
<dbReference type="Proteomes" id="UP000076512">
    <property type="component" value="Unassembled WGS sequence"/>
</dbReference>
<dbReference type="InterPro" id="IPR034660">
    <property type="entry name" value="DinB/YfiT-like"/>
</dbReference>
<dbReference type="InterPro" id="IPR017520">
    <property type="entry name" value="CHP03086"/>
</dbReference>
<sequence length="188" mass="20660">MQWYTHSQDQFARVLTEVAADQWGNPTPCTRWTVRDIAGHVIWGLDLVRTWCGGSDFENRVGAPGALRPGDYLGADPVADWERARAACARTLTPDSLAVVVSTRTRGPMRVGDIVAALTVDFLTHAWDLGQAIGVRVRLDPDAVEYAQRWADTHMDAARPPEMFGPALAAPAQADPQTRLLRYLGRPA</sequence>
<gene>
    <name evidence="2" type="ORF">AWN90_28905</name>
</gene>
<dbReference type="InterPro" id="IPR017517">
    <property type="entry name" value="Maleyloyr_isom"/>
</dbReference>
<dbReference type="GO" id="GO:0046872">
    <property type="term" value="F:metal ion binding"/>
    <property type="evidence" value="ECO:0007669"/>
    <property type="project" value="InterPro"/>
</dbReference>
<feature type="domain" description="Mycothiol-dependent maleylpyruvate isomerase metal-binding" evidence="1">
    <location>
        <begin position="6"/>
        <end position="129"/>
    </location>
</feature>
<dbReference type="NCBIfam" id="TIGR03083">
    <property type="entry name" value="maleylpyruvate isomerase family mycothiol-dependent enzyme"/>
    <property type="match status" value="1"/>
</dbReference>
<dbReference type="InterPro" id="IPR024344">
    <property type="entry name" value="MDMPI_metal-binding"/>
</dbReference>
<dbReference type="STRING" id="455432.AWN90_28905"/>
<comment type="caution">
    <text evidence="2">The sequence shown here is derived from an EMBL/GenBank/DDBJ whole genome shotgun (WGS) entry which is preliminary data.</text>
</comment>
<evidence type="ECO:0000259" key="1">
    <source>
        <dbReference type="Pfam" id="PF11716"/>
    </source>
</evidence>
<dbReference type="Gene3D" id="1.20.120.450">
    <property type="entry name" value="dinb family like domain"/>
    <property type="match status" value="1"/>
</dbReference>
<keyword evidence="3" id="KW-1185">Reference proteome</keyword>
<organism evidence="2 3">
    <name type="scientific">Nocardia terpenica</name>
    <dbReference type="NCBI Taxonomy" id="455432"/>
    <lineage>
        <taxon>Bacteria</taxon>
        <taxon>Bacillati</taxon>
        <taxon>Actinomycetota</taxon>
        <taxon>Actinomycetes</taxon>
        <taxon>Mycobacteriales</taxon>
        <taxon>Nocardiaceae</taxon>
        <taxon>Nocardia</taxon>
    </lineage>
</organism>
<dbReference type="SUPFAM" id="SSF109854">
    <property type="entry name" value="DinB/YfiT-like putative metalloenzymes"/>
    <property type="match status" value="1"/>
</dbReference>
<dbReference type="Pfam" id="PF11716">
    <property type="entry name" value="MDMPI_N"/>
    <property type="match status" value="1"/>
</dbReference>